<dbReference type="PANTHER" id="PTHR42755:SF1">
    <property type="entry name" value="3-DEOXY-D-MANNO-OCTULOSONIC ACID TRANSFERASE, MITOCHONDRIAL-RELATED"/>
    <property type="match status" value="1"/>
</dbReference>
<dbReference type="GO" id="GO:0005886">
    <property type="term" value="C:plasma membrane"/>
    <property type="evidence" value="ECO:0007669"/>
    <property type="project" value="UniProtKB-SubCell"/>
</dbReference>
<comment type="catalytic activity">
    <reaction evidence="6 9">
        <text>lipid IVA (E. coli) + CMP-3-deoxy-beta-D-manno-octulosonate = alpha-Kdo-(2-&gt;6)-lipid IVA (E. coli) + CMP + H(+)</text>
        <dbReference type="Rhea" id="RHEA:28066"/>
        <dbReference type="ChEBI" id="CHEBI:15378"/>
        <dbReference type="ChEBI" id="CHEBI:58603"/>
        <dbReference type="ChEBI" id="CHEBI:60364"/>
        <dbReference type="ChEBI" id="CHEBI:60377"/>
        <dbReference type="ChEBI" id="CHEBI:85987"/>
        <dbReference type="EC" id="2.4.99.12"/>
    </reaction>
</comment>
<keyword evidence="9" id="KW-0472">Membrane</keyword>
<keyword evidence="9" id="KW-0448">Lipopolysaccharide biosynthesis</keyword>
<evidence type="ECO:0000313" key="12">
    <source>
        <dbReference type="Proteomes" id="UP000650616"/>
    </source>
</evidence>
<name>A0AAW3ZVF5_9BACT</name>
<dbReference type="EMBL" id="LIWG01000002">
    <property type="protein sequence ID" value="MBE3607708.1"/>
    <property type="molecule type" value="Genomic_DNA"/>
</dbReference>
<dbReference type="Gene3D" id="3.40.50.11720">
    <property type="entry name" value="3-Deoxy-D-manno-octulosonic-acid transferase, N-terminal domain"/>
    <property type="match status" value="1"/>
</dbReference>
<evidence type="ECO:0000256" key="9">
    <source>
        <dbReference type="RuleBase" id="RU365103"/>
    </source>
</evidence>
<organism evidence="11 12">
    <name type="scientific">Campylobacter californiensis</name>
    <dbReference type="NCBI Taxonomy" id="1032243"/>
    <lineage>
        <taxon>Bacteria</taxon>
        <taxon>Pseudomonadati</taxon>
        <taxon>Campylobacterota</taxon>
        <taxon>Epsilonproteobacteria</taxon>
        <taxon>Campylobacterales</taxon>
        <taxon>Campylobacteraceae</taxon>
        <taxon>Campylobacter</taxon>
    </lineage>
</organism>
<dbReference type="NCBIfam" id="NF004389">
    <property type="entry name" value="PRK05749.1-5"/>
    <property type="match status" value="1"/>
</dbReference>
<evidence type="ECO:0000313" key="11">
    <source>
        <dbReference type="EMBL" id="MBE3607708.1"/>
    </source>
</evidence>
<evidence type="ECO:0000256" key="2">
    <source>
        <dbReference type="ARBA" id="ARBA00012621"/>
    </source>
</evidence>
<evidence type="ECO:0000256" key="7">
    <source>
        <dbReference type="PIRSR" id="PIRSR639901-1"/>
    </source>
</evidence>
<gene>
    <name evidence="11" type="primary">waaA</name>
    <name evidence="11" type="ORF">CCAL9337_03040</name>
</gene>
<comment type="caution">
    <text evidence="11">The sequence shown here is derived from an EMBL/GenBank/DDBJ whole genome shotgun (WGS) entry which is preliminary data.</text>
</comment>
<dbReference type="Pfam" id="PF04413">
    <property type="entry name" value="Glycos_transf_N"/>
    <property type="match status" value="1"/>
</dbReference>
<feature type="domain" description="3-deoxy-D-manno-octulosonic-acid transferase N-terminal" evidence="10">
    <location>
        <begin position="34"/>
        <end position="193"/>
    </location>
</feature>
<comment type="subcellular location">
    <subcellularLocation>
        <location evidence="9">Cell membrane</location>
    </subcellularLocation>
</comment>
<evidence type="ECO:0000256" key="8">
    <source>
        <dbReference type="PIRSR" id="PIRSR639901-2"/>
    </source>
</evidence>
<dbReference type="InterPro" id="IPR038107">
    <property type="entry name" value="Glycos_transf_N_sf"/>
</dbReference>
<dbReference type="InterPro" id="IPR039901">
    <property type="entry name" value="Kdotransferase"/>
</dbReference>
<evidence type="ECO:0000256" key="5">
    <source>
        <dbReference type="ARBA" id="ARBA00031445"/>
    </source>
</evidence>
<comment type="similarity">
    <text evidence="9">Belongs to the glycosyltransferase group 1 family.</text>
</comment>
<evidence type="ECO:0000256" key="6">
    <source>
        <dbReference type="ARBA" id="ARBA00049183"/>
    </source>
</evidence>
<keyword evidence="9" id="KW-1133">Transmembrane helix</keyword>
<dbReference type="GO" id="GO:0009245">
    <property type="term" value="P:lipid A biosynthetic process"/>
    <property type="evidence" value="ECO:0007669"/>
    <property type="project" value="TreeGrafter"/>
</dbReference>
<dbReference type="GO" id="GO:0009244">
    <property type="term" value="P:lipopolysaccharide core region biosynthetic process"/>
    <property type="evidence" value="ECO:0007669"/>
    <property type="project" value="UniProtKB-UniRule"/>
</dbReference>
<proteinExistence type="inferred from homology"/>
<keyword evidence="4 9" id="KW-0808">Transferase</keyword>
<dbReference type="AlphaFoldDB" id="A0AAW3ZVF5"/>
<dbReference type="PANTHER" id="PTHR42755">
    <property type="entry name" value="3-DEOXY-MANNO-OCTULOSONATE CYTIDYLYLTRANSFERASE"/>
    <property type="match status" value="1"/>
</dbReference>
<keyword evidence="9" id="KW-0812">Transmembrane</keyword>
<sequence length="380" mass="43363">MVAIYYILALIAWLIGAIFLLPLSLKKKYRSAIPARFFLFNNPKFKDAKVHFHACSYGEIQALTPIMRKFEDKAISVVTHTGFEAAKKISQNSRFLPFEIFLPFWLKKSKILVIFEAELWLMLVFVAKLNGSRVILINARISDRSYARYKKFSFFYATIFRYIDQVYAQSDLDKERLMSLGAKDIKVAGNVKSAFASQPGKIYKKPKERVIVLASTHEGEEKMLLENLKLSKNDKLVIAPRHPERFASVGEFVKEWSHKHGFEFDKFSQNGNFNRQITLLDTLGELVNVYAISDVVVLGGSFVSGIGGHNPIECANFNPILVSGEHVFNQKALFRLVSGVKFIKTNELNDVLSLYKERARIINKADITVIIDDIRSSYEQ</sequence>
<keyword evidence="11" id="KW-0328">Glycosyltransferase</keyword>
<keyword evidence="9" id="KW-1003">Cell membrane</keyword>
<accession>A0AAW3ZVF5</accession>
<comment type="function">
    <text evidence="9">Involved in lipopolysaccharide (LPS) biosynthesis. Catalyzes the transfer of 3-deoxy-D-manno-octulosonate (Kdo) residue(s) from CMP-Kdo to lipid IV(A), the tetraacyldisaccharide-1,4'-bisphosphate precursor of lipid A.</text>
</comment>
<dbReference type="GO" id="GO:0043842">
    <property type="term" value="F:Kdo transferase activity"/>
    <property type="evidence" value="ECO:0007669"/>
    <property type="project" value="UniProtKB-EC"/>
</dbReference>
<evidence type="ECO:0000259" key="10">
    <source>
        <dbReference type="Pfam" id="PF04413"/>
    </source>
</evidence>
<dbReference type="Proteomes" id="UP000650616">
    <property type="component" value="Unassembled WGS sequence"/>
</dbReference>
<dbReference type="RefSeq" id="WP_170015695.1">
    <property type="nucleotide sequence ID" value="NZ_CP012545.1"/>
</dbReference>
<feature type="site" description="Transition state stabilizer" evidence="8">
    <location>
        <position position="116"/>
    </location>
</feature>
<evidence type="ECO:0000256" key="1">
    <source>
        <dbReference type="ARBA" id="ARBA00004713"/>
    </source>
</evidence>
<comment type="pathway">
    <text evidence="1 9">Bacterial outer membrane biogenesis; LPS core biosynthesis.</text>
</comment>
<feature type="site" description="Transition state stabilizer" evidence="8">
    <location>
        <position position="192"/>
    </location>
</feature>
<feature type="active site" description="Proton acceptor" evidence="7">
    <location>
        <position position="59"/>
    </location>
</feature>
<keyword evidence="12" id="KW-1185">Reference proteome</keyword>
<evidence type="ECO:0000256" key="4">
    <source>
        <dbReference type="ARBA" id="ARBA00022679"/>
    </source>
</evidence>
<dbReference type="Gene3D" id="3.40.50.2000">
    <property type="entry name" value="Glycogen Phosphorylase B"/>
    <property type="match status" value="1"/>
</dbReference>
<reference evidence="11 12" key="1">
    <citation type="submission" date="2015-08" db="EMBL/GenBank/DDBJ databases">
        <title>Comparative genomics of the Campylobacter concisus group.</title>
        <authorList>
            <person name="Yee E."/>
            <person name="Chapman M.H."/>
            <person name="Huynh S."/>
            <person name="Bono J.L."/>
            <person name="On S.L."/>
            <person name="St Leger J."/>
            <person name="Foster G."/>
            <person name="Parker C.T."/>
            <person name="Miller W.G."/>
        </authorList>
    </citation>
    <scope>NUCLEOTIDE SEQUENCE [LARGE SCALE GENOMIC DNA]</scope>
    <source>
        <strain evidence="11 12">RM9337</strain>
    </source>
</reference>
<feature type="transmembrane region" description="Helical" evidence="9">
    <location>
        <begin position="6"/>
        <end position="25"/>
    </location>
</feature>
<dbReference type="EC" id="2.4.99.12" evidence="2 9"/>
<protein>
    <recommendedName>
        <fullName evidence="3 9">3-deoxy-D-manno-octulosonic acid transferase</fullName>
        <shortName evidence="9">Kdo transferase</shortName>
        <ecNumber evidence="2 9">2.4.99.12</ecNumber>
    </recommendedName>
    <alternativeName>
        <fullName evidence="5 9">Lipid IV(A) 3-deoxy-D-manno-octulosonic acid transferase</fullName>
    </alternativeName>
</protein>
<dbReference type="InterPro" id="IPR007507">
    <property type="entry name" value="Glycos_transf_N"/>
</dbReference>
<evidence type="ECO:0000256" key="3">
    <source>
        <dbReference type="ARBA" id="ARBA00019077"/>
    </source>
</evidence>